<evidence type="ECO:0000256" key="1">
    <source>
        <dbReference type="SAM" id="MobiDB-lite"/>
    </source>
</evidence>
<keyword evidence="4" id="KW-1185">Reference proteome</keyword>
<keyword evidence="2" id="KW-0812">Transmembrane</keyword>
<evidence type="ECO:0008006" key="5">
    <source>
        <dbReference type="Google" id="ProtNLM"/>
    </source>
</evidence>
<dbReference type="Proteomes" id="UP001501020">
    <property type="component" value="Unassembled WGS sequence"/>
</dbReference>
<evidence type="ECO:0000313" key="3">
    <source>
        <dbReference type="EMBL" id="GAA2130219.1"/>
    </source>
</evidence>
<dbReference type="RefSeq" id="WP_344264437.1">
    <property type="nucleotide sequence ID" value="NZ_BAAAMR010000014.1"/>
</dbReference>
<feature type="transmembrane region" description="Helical" evidence="2">
    <location>
        <begin position="57"/>
        <end position="76"/>
    </location>
</feature>
<gene>
    <name evidence="3" type="ORF">GCM10009727_22110</name>
</gene>
<name>A0ABP5KCH6_9ACTN</name>
<feature type="region of interest" description="Disordered" evidence="1">
    <location>
        <begin position="1"/>
        <end position="28"/>
    </location>
</feature>
<proteinExistence type="predicted"/>
<keyword evidence="2" id="KW-1133">Transmembrane helix</keyword>
<evidence type="ECO:0000313" key="4">
    <source>
        <dbReference type="Proteomes" id="UP001501020"/>
    </source>
</evidence>
<dbReference type="EMBL" id="BAAAMR010000014">
    <property type="protein sequence ID" value="GAA2130219.1"/>
    <property type="molecule type" value="Genomic_DNA"/>
</dbReference>
<keyword evidence="2" id="KW-0472">Membrane</keyword>
<protein>
    <recommendedName>
        <fullName evidence="5">CU044_5270 family protein</fullName>
    </recommendedName>
</protein>
<evidence type="ECO:0000256" key="2">
    <source>
        <dbReference type="SAM" id="Phobius"/>
    </source>
</evidence>
<comment type="caution">
    <text evidence="3">The sequence shown here is derived from an EMBL/GenBank/DDBJ whole genome shotgun (WGS) entry which is preliminary data.</text>
</comment>
<organism evidence="3 4">
    <name type="scientific">Actinomadura napierensis</name>
    <dbReference type="NCBI Taxonomy" id="267854"/>
    <lineage>
        <taxon>Bacteria</taxon>
        <taxon>Bacillati</taxon>
        <taxon>Actinomycetota</taxon>
        <taxon>Actinomycetes</taxon>
        <taxon>Streptosporangiales</taxon>
        <taxon>Thermomonosporaceae</taxon>
        <taxon>Actinomadura</taxon>
    </lineage>
</organism>
<accession>A0ABP5KCH6</accession>
<reference evidence="4" key="1">
    <citation type="journal article" date="2019" name="Int. J. Syst. Evol. Microbiol.">
        <title>The Global Catalogue of Microorganisms (GCM) 10K type strain sequencing project: providing services to taxonomists for standard genome sequencing and annotation.</title>
        <authorList>
            <consortium name="The Broad Institute Genomics Platform"/>
            <consortium name="The Broad Institute Genome Sequencing Center for Infectious Disease"/>
            <person name="Wu L."/>
            <person name="Ma J."/>
        </authorList>
    </citation>
    <scope>NUCLEOTIDE SEQUENCE [LARGE SCALE GENOMIC DNA]</scope>
    <source>
        <strain evidence="4">JCM 13850</strain>
    </source>
</reference>
<sequence>MSGIDELDGVRRLLAEPPGPSSEASEKAFGMLADEMSGGRRVRAPGARRRMRSRWPLGLGAGLVTVGAAATVAVVATGQGAPEPPKAPSGVDLNKQAVLAAAAKAELMPTGKYWYTDQIHGLSYIVRPKTGAYAIVGAHSETFEWTGAKTGTGEAFFGRDLPARPPTPKDEALWRKAGSPSKFRVWSNDHYSTYDRRSTPWKADHPDAKGGGSWFHAGGDIAVKDLQNLPTDPERLAARFLDRASPLELRKKALERQAESMRRAPVPGDPKRRAERARGIEKLQSKIAEIGAQIAKEPDGSRAKVLNAERLMMDLPLPPAVRAGLMRALAAQPGVRAIGPVVDGLGRRGTALAAADTTTEVTGELGDPAAEQGSYTSHQEIIFDPATGELLGSRSVLTRPGGAYRSQAPGFVIDYWLVRSSGWTDARPKPPAKLPF</sequence>